<dbReference type="EMBL" id="CAJNJA010049029">
    <property type="protein sequence ID" value="CAE7834977.1"/>
    <property type="molecule type" value="Genomic_DNA"/>
</dbReference>
<keyword evidence="6" id="KW-0411">Iron-sulfur</keyword>
<dbReference type="SUPFAM" id="SSF47741">
    <property type="entry name" value="CO dehydrogenase ISP C-domain like"/>
    <property type="match status" value="1"/>
</dbReference>
<feature type="domain" description="2Fe-2S ferredoxin-type" evidence="7">
    <location>
        <begin position="275"/>
        <end position="349"/>
    </location>
</feature>
<dbReference type="InterPro" id="IPR000674">
    <property type="entry name" value="Ald_Oxase/Xan_DH_a/b"/>
</dbReference>
<comment type="caution">
    <text evidence="8">The sequence shown here is derived from an EMBL/GenBank/DDBJ whole genome shotgun (WGS) entry which is preliminary data.</text>
</comment>
<keyword evidence="5" id="KW-0408">Iron</keyword>
<dbReference type="Gene3D" id="3.10.20.30">
    <property type="match status" value="1"/>
</dbReference>
<gene>
    <name evidence="8" type="primary">iorB</name>
    <name evidence="8" type="ORF">SNEC2469_LOCUS25042</name>
</gene>
<dbReference type="Gene3D" id="1.10.150.120">
    <property type="entry name" value="[2Fe-2S]-binding domain"/>
    <property type="match status" value="1"/>
</dbReference>
<organism evidence="8 9">
    <name type="scientific">Symbiodinium necroappetens</name>
    <dbReference type="NCBI Taxonomy" id="1628268"/>
    <lineage>
        <taxon>Eukaryota</taxon>
        <taxon>Sar</taxon>
        <taxon>Alveolata</taxon>
        <taxon>Dinophyceae</taxon>
        <taxon>Suessiales</taxon>
        <taxon>Symbiodiniaceae</taxon>
        <taxon>Symbiodinium</taxon>
    </lineage>
</organism>
<dbReference type="InterPro" id="IPR008274">
    <property type="entry name" value="AldOxase/xan_DH_MoCoBD1"/>
</dbReference>
<comment type="similarity">
    <text evidence="1">Belongs to the xanthine dehydrogenase family.</text>
</comment>
<dbReference type="GO" id="GO:0051537">
    <property type="term" value="F:2 iron, 2 sulfur cluster binding"/>
    <property type="evidence" value="ECO:0007669"/>
    <property type="project" value="UniProtKB-KW"/>
</dbReference>
<evidence type="ECO:0000313" key="9">
    <source>
        <dbReference type="Proteomes" id="UP000601435"/>
    </source>
</evidence>
<dbReference type="InterPro" id="IPR052516">
    <property type="entry name" value="N-heterocyclic_Hydroxylase"/>
</dbReference>
<keyword evidence="2" id="KW-0001">2Fe-2S</keyword>
<dbReference type="Pfam" id="PF00561">
    <property type="entry name" value="Abhydrolase_1"/>
    <property type="match status" value="1"/>
</dbReference>
<dbReference type="PANTHER" id="PTHR47495:SF2">
    <property type="entry name" value="ALDEHYDE DEHYDROGENASE"/>
    <property type="match status" value="1"/>
</dbReference>
<dbReference type="InterPro" id="IPR046867">
    <property type="entry name" value="AldOxase/xan_DH_MoCoBD2"/>
</dbReference>
<dbReference type="Proteomes" id="UP000601435">
    <property type="component" value="Unassembled WGS sequence"/>
</dbReference>
<dbReference type="Pfam" id="PF00111">
    <property type="entry name" value="Fer2"/>
    <property type="match status" value="1"/>
</dbReference>
<dbReference type="AlphaFoldDB" id="A0A812ZMB1"/>
<evidence type="ECO:0000256" key="4">
    <source>
        <dbReference type="ARBA" id="ARBA00023002"/>
    </source>
</evidence>
<dbReference type="InterPro" id="IPR000073">
    <property type="entry name" value="AB_hydrolase_1"/>
</dbReference>
<dbReference type="GO" id="GO:0046872">
    <property type="term" value="F:metal ion binding"/>
    <property type="evidence" value="ECO:0007669"/>
    <property type="project" value="UniProtKB-KW"/>
</dbReference>
<dbReference type="InterPro" id="IPR037165">
    <property type="entry name" value="AldOxase/xan_DH_Mopterin-bd_sf"/>
</dbReference>
<dbReference type="InterPro" id="IPR001041">
    <property type="entry name" value="2Fe-2S_ferredoxin-type"/>
</dbReference>
<dbReference type="Pfam" id="PF01799">
    <property type="entry name" value="Fer2_2"/>
    <property type="match status" value="1"/>
</dbReference>
<dbReference type="Gene3D" id="3.90.1170.50">
    <property type="entry name" value="Aldehyde oxidase/xanthine dehydrogenase, a/b hammerhead"/>
    <property type="match status" value="1"/>
</dbReference>
<evidence type="ECO:0000256" key="5">
    <source>
        <dbReference type="ARBA" id="ARBA00023004"/>
    </source>
</evidence>
<evidence type="ECO:0000256" key="2">
    <source>
        <dbReference type="ARBA" id="ARBA00022714"/>
    </source>
</evidence>
<dbReference type="PANTHER" id="PTHR47495">
    <property type="entry name" value="ALDEHYDE DEHYDROGENASE"/>
    <property type="match status" value="1"/>
</dbReference>
<dbReference type="InterPro" id="IPR036884">
    <property type="entry name" value="2Fe-2S-bd_dom_sf"/>
</dbReference>
<dbReference type="InterPro" id="IPR002888">
    <property type="entry name" value="2Fe-2S-bd"/>
</dbReference>
<keyword evidence="4" id="KW-0560">Oxidoreductase</keyword>
<dbReference type="Pfam" id="PF02738">
    <property type="entry name" value="MoCoBD_1"/>
    <property type="match status" value="1"/>
</dbReference>
<dbReference type="Pfam" id="PF20256">
    <property type="entry name" value="MoCoBD_2"/>
    <property type="match status" value="2"/>
</dbReference>
<keyword evidence="3" id="KW-0479">Metal-binding</keyword>
<name>A0A812ZMB1_9DINO</name>
<dbReference type="PROSITE" id="PS51085">
    <property type="entry name" value="2FE2S_FER_2"/>
    <property type="match status" value="1"/>
</dbReference>
<dbReference type="InterPro" id="IPR012675">
    <property type="entry name" value="Beta-grasp_dom_sf"/>
</dbReference>
<dbReference type="SUPFAM" id="SSF54292">
    <property type="entry name" value="2Fe-2S ferredoxin-like"/>
    <property type="match status" value="1"/>
</dbReference>
<protein>
    <submittedName>
        <fullName evidence="8">IorB protein</fullName>
    </submittedName>
</protein>
<dbReference type="PROSITE" id="PS00197">
    <property type="entry name" value="2FE2S_FER_1"/>
    <property type="match status" value="1"/>
</dbReference>
<dbReference type="InterPro" id="IPR036010">
    <property type="entry name" value="2Fe-2S_ferredoxin-like_sf"/>
</dbReference>
<dbReference type="OrthoDB" id="447524at2759"/>
<evidence type="ECO:0000313" key="8">
    <source>
        <dbReference type="EMBL" id="CAE7834977.1"/>
    </source>
</evidence>
<keyword evidence="9" id="KW-1185">Reference proteome</keyword>
<proteinExistence type="inferred from homology"/>
<dbReference type="InterPro" id="IPR006058">
    <property type="entry name" value="2Fe2S_fd_BS"/>
</dbReference>
<dbReference type="Gene3D" id="3.30.365.10">
    <property type="entry name" value="Aldehyde oxidase/xanthine dehydrogenase, molybdopterin binding domain"/>
    <property type="match status" value="4"/>
</dbReference>
<evidence type="ECO:0000256" key="3">
    <source>
        <dbReference type="ARBA" id="ARBA00022723"/>
    </source>
</evidence>
<accession>A0A812ZMB1</accession>
<dbReference type="PRINTS" id="PR00111">
    <property type="entry name" value="ABHYDROLASE"/>
</dbReference>
<dbReference type="CDD" id="cd00207">
    <property type="entry name" value="fer2"/>
    <property type="match status" value="1"/>
</dbReference>
<reference evidence="8" key="1">
    <citation type="submission" date="2021-02" db="EMBL/GenBank/DDBJ databases">
        <authorList>
            <person name="Dougan E. K."/>
            <person name="Rhodes N."/>
            <person name="Thang M."/>
            <person name="Chan C."/>
        </authorList>
    </citation>
    <scope>NUCLEOTIDE SEQUENCE</scope>
</reference>
<dbReference type="GO" id="GO:0016491">
    <property type="term" value="F:oxidoreductase activity"/>
    <property type="evidence" value="ECO:0007669"/>
    <property type="project" value="UniProtKB-KW"/>
</dbReference>
<dbReference type="SUPFAM" id="SSF53474">
    <property type="entry name" value="alpha/beta-Hydrolases"/>
    <property type="match status" value="1"/>
</dbReference>
<dbReference type="InterPro" id="IPR029058">
    <property type="entry name" value="AB_hydrolase_fold"/>
</dbReference>
<evidence type="ECO:0000256" key="1">
    <source>
        <dbReference type="ARBA" id="ARBA00006849"/>
    </source>
</evidence>
<dbReference type="SUPFAM" id="SSF56003">
    <property type="entry name" value="Molybdenum cofactor-binding domain"/>
    <property type="match status" value="2"/>
</dbReference>
<evidence type="ECO:0000256" key="6">
    <source>
        <dbReference type="ARBA" id="ARBA00023014"/>
    </source>
</evidence>
<evidence type="ECO:0000259" key="7">
    <source>
        <dbReference type="PROSITE" id="PS51085"/>
    </source>
</evidence>
<dbReference type="Gene3D" id="3.40.50.1820">
    <property type="entry name" value="alpha/beta hydrolase"/>
    <property type="match status" value="1"/>
</dbReference>
<dbReference type="SMART" id="SM01008">
    <property type="entry name" value="Ald_Xan_dh_C"/>
    <property type="match status" value="1"/>
</dbReference>
<sequence>MQVGDKRLFFDVEGPEYVLEDNKLRRLPTLILLHGAPGNSDHSVFKPAFSALRDLGHIVYLDISGAGRSDDPPDDIFTLERWSDDLVEFCRLLDIHKPIVLGVSGGGFIAMTYGIRYPDHAGGLILASTQAKLDVERSIAEFRRLGGEEAEAAAREFLTVRVDAASSQAFGEKCMSVYNTTPQPPRDSVIFRPKLAMAFHSLEGTWHTMDLRDDLDKITAPTLVLTGDQDPVTPLQDSLDIVDRLAPDVVQLKVVPDAGHGPWRDKPAETFAIIEQFILATQEHQLDVDPQMPLLWAIRENLQLTGTKFGCGIAQCGACTVHLNGTAIRSCVTPVSAAAGAEITTIEGISDGEELHPVQQAWIAEQVPQCGYCQSGQIMSATALLATNPQPDDEAINQAMSGNLCRCGMYKRIRNARCRMGKWTRRALITSGVVAGGGLIVGVALRPGHRTPKLAQYVEGEDETLVSAWVKIGNDNHVTAIVPHSEMGQGAQTALTQMLADELDADWQQVSFMEAPAEDEYANWAVGKGFLMGDAELPEVLVPTVDGLFLQAVKAMHIQITGGSASIRATGVYGMRVAGAAAREMLIKAAANEWQVSASELTVENSYIVHAASGQRAEFAQFAEAAAAMTPSHTPTLKNPKDFKIMGQSVARLDIPAKVDGTAQFGIDAILPGMKHAAIIGAPVFGAQVASFDGSRAKQMPGVVDVISLDNAVAVVADGYWQAKQALNAVQVEWSKTGHENVSSETLFAQFEKDLQNARENGSAGEDVVVGDTAAAFAQADKVVEATYKVPFLAHTTMEPMNATAQVNDGQIEVWVGSQNPLGFRHEVANALGVDSANVTIHQHMMGGGFGRRATGDVAVQAARLAQTTGVPVKLIWSREEDVRHDIYRPAVASQFRAALSAAGDVLAWDNLFHEKHEPAEAPVIPYAVAAQHIAYTDSPTHVPFGPWRSVDHSQHGFFTEGFFDEVAHAAGKDPYLLRRELLAGKPRHLAVLDLAAQKAGWGESVPAGKGRGISLQESFGSLVAQVVDVSVDAGVVSVERVVCAVDCGFAVSPDGVAAQMESGIIYGLTAALYGNIDIKDGAVVQGNFHDYKSVRMNEAPEIETHVINSNAPWGGAGEPGTPGIAPALAGAVFQATGTRVRQLPLSNYDFTYQIVEPEEVI</sequence>